<evidence type="ECO:0000313" key="1">
    <source>
        <dbReference type="Proteomes" id="UP000887565"/>
    </source>
</evidence>
<dbReference type="WBParaSite" id="nRc.2.0.1.t07444-RA">
    <property type="protein sequence ID" value="nRc.2.0.1.t07444-RA"/>
    <property type="gene ID" value="nRc.2.0.1.g07444"/>
</dbReference>
<organism evidence="1 2">
    <name type="scientific">Romanomermis culicivorax</name>
    <name type="common">Nematode worm</name>
    <dbReference type="NCBI Taxonomy" id="13658"/>
    <lineage>
        <taxon>Eukaryota</taxon>
        <taxon>Metazoa</taxon>
        <taxon>Ecdysozoa</taxon>
        <taxon>Nematoda</taxon>
        <taxon>Enoplea</taxon>
        <taxon>Dorylaimia</taxon>
        <taxon>Mermithida</taxon>
        <taxon>Mermithoidea</taxon>
        <taxon>Mermithidae</taxon>
        <taxon>Romanomermis</taxon>
    </lineage>
</organism>
<dbReference type="AlphaFoldDB" id="A0A915I173"/>
<proteinExistence type="predicted"/>
<accession>A0A915I173</accession>
<protein>
    <submittedName>
        <fullName evidence="2">Uncharacterized protein</fullName>
    </submittedName>
</protein>
<keyword evidence="1" id="KW-1185">Reference proteome</keyword>
<reference evidence="2" key="1">
    <citation type="submission" date="2022-11" db="UniProtKB">
        <authorList>
            <consortium name="WormBaseParasite"/>
        </authorList>
    </citation>
    <scope>IDENTIFICATION</scope>
</reference>
<dbReference type="Proteomes" id="UP000887565">
    <property type="component" value="Unplaced"/>
</dbReference>
<name>A0A915I173_ROMCU</name>
<sequence>MASWRKHYNIPAPIEEEVPWMVMNIVCPTLRCWHVDFDTIGSLLGTLEMINRVPPNFPTGNHKN</sequence>
<evidence type="ECO:0000313" key="2">
    <source>
        <dbReference type="WBParaSite" id="nRc.2.0.1.t07444-RA"/>
    </source>
</evidence>